<dbReference type="Proteomes" id="UP000822688">
    <property type="component" value="Chromosome 10"/>
</dbReference>
<feature type="chain" id="PRO_5035906308" description="Secreted protein" evidence="1">
    <location>
        <begin position="20"/>
        <end position="70"/>
    </location>
</feature>
<proteinExistence type="predicted"/>
<evidence type="ECO:0008006" key="4">
    <source>
        <dbReference type="Google" id="ProtNLM"/>
    </source>
</evidence>
<dbReference type="EMBL" id="CM026431">
    <property type="protein sequence ID" value="KAG0558287.1"/>
    <property type="molecule type" value="Genomic_DNA"/>
</dbReference>
<gene>
    <name evidence="2" type="ORF">KC19_10G016400</name>
</gene>
<reference evidence="2" key="1">
    <citation type="submission" date="2020-06" db="EMBL/GenBank/DDBJ databases">
        <title>WGS assembly of Ceratodon purpureus strain R40.</title>
        <authorList>
            <person name="Carey S.B."/>
            <person name="Jenkins J."/>
            <person name="Shu S."/>
            <person name="Lovell J.T."/>
            <person name="Sreedasyam A."/>
            <person name="Maumus F."/>
            <person name="Tiley G.P."/>
            <person name="Fernandez-Pozo N."/>
            <person name="Barry K."/>
            <person name="Chen C."/>
            <person name="Wang M."/>
            <person name="Lipzen A."/>
            <person name="Daum C."/>
            <person name="Saski C.A."/>
            <person name="Payton A.C."/>
            <person name="Mcbreen J.C."/>
            <person name="Conrad R.E."/>
            <person name="Kollar L.M."/>
            <person name="Olsson S."/>
            <person name="Huttunen S."/>
            <person name="Landis J.B."/>
            <person name="Wickett N.J."/>
            <person name="Johnson M.G."/>
            <person name="Rensing S.A."/>
            <person name="Grimwood J."/>
            <person name="Schmutz J."/>
            <person name="Mcdaniel S.F."/>
        </authorList>
    </citation>
    <scope>NUCLEOTIDE SEQUENCE</scope>
    <source>
        <strain evidence="2">R40</strain>
    </source>
</reference>
<evidence type="ECO:0000256" key="1">
    <source>
        <dbReference type="SAM" id="SignalP"/>
    </source>
</evidence>
<feature type="signal peptide" evidence="1">
    <location>
        <begin position="1"/>
        <end position="19"/>
    </location>
</feature>
<name>A0A8T0GIA7_CERPU</name>
<sequence>MWLLILYAVVMCVIALGNARCWKSISHRIWHALMDIHVAPWLTRISACIQAYTLRVWDIGAFSSRMALLC</sequence>
<evidence type="ECO:0000313" key="3">
    <source>
        <dbReference type="Proteomes" id="UP000822688"/>
    </source>
</evidence>
<evidence type="ECO:0000313" key="2">
    <source>
        <dbReference type="EMBL" id="KAG0558287.1"/>
    </source>
</evidence>
<comment type="caution">
    <text evidence="2">The sequence shown here is derived from an EMBL/GenBank/DDBJ whole genome shotgun (WGS) entry which is preliminary data.</text>
</comment>
<keyword evidence="3" id="KW-1185">Reference proteome</keyword>
<protein>
    <recommendedName>
        <fullName evidence="4">Secreted protein</fullName>
    </recommendedName>
</protein>
<organism evidence="2 3">
    <name type="scientific">Ceratodon purpureus</name>
    <name type="common">Fire moss</name>
    <name type="synonym">Dicranum purpureum</name>
    <dbReference type="NCBI Taxonomy" id="3225"/>
    <lineage>
        <taxon>Eukaryota</taxon>
        <taxon>Viridiplantae</taxon>
        <taxon>Streptophyta</taxon>
        <taxon>Embryophyta</taxon>
        <taxon>Bryophyta</taxon>
        <taxon>Bryophytina</taxon>
        <taxon>Bryopsida</taxon>
        <taxon>Dicranidae</taxon>
        <taxon>Pseudoditrichales</taxon>
        <taxon>Ditrichaceae</taxon>
        <taxon>Ceratodon</taxon>
    </lineage>
</organism>
<keyword evidence="1" id="KW-0732">Signal</keyword>
<dbReference type="AlphaFoldDB" id="A0A8T0GIA7"/>
<accession>A0A8T0GIA7</accession>